<accession>A0ABM5JJF8</accession>
<evidence type="ECO:0000313" key="3">
    <source>
        <dbReference type="Proteomes" id="UP001652700"/>
    </source>
</evidence>
<feature type="region of interest" description="Disordered" evidence="1">
    <location>
        <begin position="23"/>
        <end position="98"/>
    </location>
</feature>
<sequence length="138" mass="15635">MSNRARLLLNMALNKNRISRSNAVSPDNLLHNNTDKLSDNFYSKSTPSQEDMQNLCSEPSTYTTNTDDKLHSYHTPQLSPQRTEDESEIDDSDNDPDFKVTPRKKGVWFFQLSCDDLLRLLHQPVAAVVLVRAIALSA</sequence>
<feature type="compositionally biased region" description="Acidic residues" evidence="1">
    <location>
        <begin position="85"/>
        <end position="95"/>
    </location>
</feature>
<evidence type="ECO:0000313" key="2">
    <source>
        <dbReference type="EnsemblMetazoa" id="XP_050498073.1"/>
    </source>
</evidence>
<dbReference type="Proteomes" id="UP001652700">
    <property type="component" value="Unplaced"/>
</dbReference>
<dbReference type="RefSeq" id="XP_050498073.1">
    <property type="nucleotide sequence ID" value="XM_050642116.1"/>
</dbReference>
<dbReference type="EnsemblMetazoa" id="XM_050642116.1">
    <property type="protein sequence ID" value="XP_050498073.1"/>
    <property type="gene ID" value="LOC126879138"/>
</dbReference>
<proteinExistence type="predicted"/>
<dbReference type="GeneID" id="126879138"/>
<feature type="compositionally biased region" description="Polar residues" evidence="1">
    <location>
        <begin position="40"/>
        <end position="65"/>
    </location>
</feature>
<organism evidence="2 3">
    <name type="scientific">Diabrotica virgifera virgifera</name>
    <name type="common">western corn rootworm</name>
    <dbReference type="NCBI Taxonomy" id="50390"/>
    <lineage>
        <taxon>Eukaryota</taxon>
        <taxon>Metazoa</taxon>
        <taxon>Ecdysozoa</taxon>
        <taxon>Arthropoda</taxon>
        <taxon>Hexapoda</taxon>
        <taxon>Insecta</taxon>
        <taxon>Pterygota</taxon>
        <taxon>Neoptera</taxon>
        <taxon>Endopterygota</taxon>
        <taxon>Coleoptera</taxon>
        <taxon>Polyphaga</taxon>
        <taxon>Cucujiformia</taxon>
        <taxon>Chrysomeloidea</taxon>
        <taxon>Chrysomelidae</taxon>
        <taxon>Galerucinae</taxon>
        <taxon>Diabroticina</taxon>
        <taxon>Diabroticites</taxon>
        <taxon>Diabrotica</taxon>
    </lineage>
</organism>
<protein>
    <submittedName>
        <fullName evidence="2">Uncharacterized protein</fullName>
    </submittedName>
</protein>
<keyword evidence="3" id="KW-1185">Reference proteome</keyword>
<evidence type="ECO:0000256" key="1">
    <source>
        <dbReference type="SAM" id="MobiDB-lite"/>
    </source>
</evidence>
<reference evidence="2" key="1">
    <citation type="submission" date="2025-05" db="UniProtKB">
        <authorList>
            <consortium name="EnsemblMetazoa"/>
        </authorList>
    </citation>
    <scope>IDENTIFICATION</scope>
</reference>
<name>A0ABM5JJF8_DIAVI</name>